<accession>A0ABY7DQU5</accession>
<evidence type="ECO:0000313" key="10">
    <source>
        <dbReference type="EMBL" id="WAQ99278.1"/>
    </source>
</evidence>
<name>A0ABY7DQU5_MYAAR</name>
<dbReference type="EMBL" id="CP111014">
    <property type="protein sequence ID" value="WAQ99278.1"/>
    <property type="molecule type" value="Genomic_DNA"/>
</dbReference>
<feature type="domain" description="Peptidase M12B" evidence="9">
    <location>
        <begin position="85"/>
        <end position="299"/>
    </location>
</feature>
<dbReference type="InterPro" id="IPR041645">
    <property type="entry name" value="ADAMTS_CR_2"/>
</dbReference>
<evidence type="ECO:0000259" key="9">
    <source>
        <dbReference type="PROSITE" id="PS50215"/>
    </source>
</evidence>
<evidence type="ECO:0000256" key="7">
    <source>
        <dbReference type="ARBA" id="ARBA00023180"/>
    </source>
</evidence>
<keyword evidence="11" id="KW-1185">Reference proteome</keyword>
<dbReference type="PANTHER" id="PTHR11905:SF159">
    <property type="entry name" value="ADAM METALLOPROTEASE"/>
    <property type="match status" value="1"/>
</dbReference>
<feature type="non-terminal residue" evidence="10">
    <location>
        <position position="392"/>
    </location>
</feature>
<dbReference type="Gene3D" id="3.40.390.10">
    <property type="entry name" value="Collagenase (Catalytic Domain)"/>
    <property type="match status" value="1"/>
</dbReference>
<dbReference type="InterPro" id="IPR001590">
    <property type="entry name" value="Peptidase_M12B"/>
</dbReference>
<sequence>PAAFYMDVSNKAAFIVWRDDDTETDNFLFPPTSVDARHSVMEIEETSPTETDFLVNPDFDASRVEQMVASNAKDSDRVKRQETDYEVEIFFVIDYSLYSFWYMQMTGTDSEKQTSAISAIKQFYAFVLNAMSVRYISVTGSGYTISLVYAGISIATSSTDAPYIENNLQAFDVNGRRAFLATTVLSDFKDWGNTNLEQNYNYDVAMMFTSYEMGRTVNDEYNINEDHFGAVLATIAAHELGHNLDAQHDGTVDGIGELCSSDEAYVMAPSVGMSSDAIKNIRQFSFSSCSIDYFTAYITTLENDGKNCLATRTATYDTSDLDPYLGDLAGQVYTPDQQCEYLEGDGSYFSRISYESDYSGICSGMKCFVPGTTSSHVNYLAWEGTTCGDEKP</sequence>
<protein>
    <submittedName>
        <fullName evidence="10">ATS16-like protein</fullName>
    </submittedName>
</protein>
<keyword evidence="6" id="KW-1015">Disulfide bond</keyword>
<organism evidence="10 11">
    <name type="scientific">Mya arenaria</name>
    <name type="common">Soft-shell clam</name>
    <dbReference type="NCBI Taxonomy" id="6604"/>
    <lineage>
        <taxon>Eukaryota</taxon>
        <taxon>Metazoa</taxon>
        <taxon>Spiralia</taxon>
        <taxon>Lophotrochozoa</taxon>
        <taxon>Mollusca</taxon>
        <taxon>Bivalvia</taxon>
        <taxon>Autobranchia</taxon>
        <taxon>Heteroconchia</taxon>
        <taxon>Euheterodonta</taxon>
        <taxon>Imparidentia</taxon>
        <taxon>Neoheterodontei</taxon>
        <taxon>Myida</taxon>
        <taxon>Myoidea</taxon>
        <taxon>Myidae</taxon>
        <taxon>Mya</taxon>
    </lineage>
</organism>
<feature type="binding site" evidence="8">
    <location>
        <position position="248"/>
    </location>
    <ligand>
        <name>Zn(2+)</name>
        <dbReference type="ChEBI" id="CHEBI:29105"/>
        <note>catalytic</note>
    </ligand>
</feature>
<reference evidence="10" key="1">
    <citation type="submission" date="2022-11" db="EMBL/GenBank/DDBJ databases">
        <title>Centuries of genome instability and evolution in soft-shell clam transmissible cancer (bioRxiv).</title>
        <authorList>
            <person name="Hart S.F.M."/>
            <person name="Yonemitsu M.A."/>
            <person name="Giersch R.M."/>
            <person name="Beal B.F."/>
            <person name="Arriagada G."/>
            <person name="Davis B.W."/>
            <person name="Ostrander E.A."/>
            <person name="Goff S.P."/>
            <person name="Metzger M.J."/>
        </authorList>
    </citation>
    <scope>NUCLEOTIDE SEQUENCE</scope>
    <source>
        <strain evidence="10">MELC-2E11</strain>
        <tissue evidence="10">Siphon/mantle</tissue>
    </source>
</reference>
<proteinExistence type="predicted"/>
<dbReference type="SUPFAM" id="SSF55486">
    <property type="entry name" value="Metalloproteases ('zincins'), catalytic domain"/>
    <property type="match status" value="1"/>
</dbReference>
<keyword evidence="4 8" id="KW-0862">Zinc</keyword>
<evidence type="ECO:0000256" key="4">
    <source>
        <dbReference type="ARBA" id="ARBA00022833"/>
    </source>
</evidence>
<evidence type="ECO:0000313" key="11">
    <source>
        <dbReference type="Proteomes" id="UP001164746"/>
    </source>
</evidence>
<dbReference type="Pfam" id="PF17771">
    <property type="entry name" value="ADAMTS_CR_2"/>
    <property type="match status" value="1"/>
</dbReference>
<dbReference type="InterPro" id="IPR024079">
    <property type="entry name" value="MetalloPept_cat_dom_sf"/>
</dbReference>
<feature type="active site" evidence="8">
    <location>
        <position position="239"/>
    </location>
</feature>
<gene>
    <name evidence="10" type="ORF">MAR_023651</name>
</gene>
<dbReference type="PROSITE" id="PS50215">
    <property type="entry name" value="ADAM_MEPRO"/>
    <property type="match status" value="1"/>
</dbReference>
<evidence type="ECO:0000256" key="3">
    <source>
        <dbReference type="ARBA" id="ARBA00022801"/>
    </source>
</evidence>
<feature type="binding site" evidence="8">
    <location>
        <position position="242"/>
    </location>
    <ligand>
        <name>Zn(2+)</name>
        <dbReference type="ChEBI" id="CHEBI:29105"/>
        <note>catalytic</note>
    </ligand>
</feature>
<evidence type="ECO:0000256" key="2">
    <source>
        <dbReference type="ARBA" id="ARBA00022723"/>
    </source>
</evidence>
<evidence type="ECO:0000256" key="1">
    <source>
        <dbReference type="ARBA" id="ARBA00022670"/>
    </source>
</evidence>
<dbReference type="Pfam" id="PF13688">
    <property type="entry name" value="Reprolysin_5"/>
    <property type="match status" value="1"/>
</dbReference>
<dbReference type="Gene3D" id="3.40.1620.60">
    <property type="match status" value="1"/>
</dbReference>
<keyword evidence="7" id="KW-0325">Glycoprotein</keyword>
<feature type="binding site" evidence="8">
    <location>
        <position position="238"/>
    </location>
    <ligand>
        <name>Zn(2+)</name>
        <dbReference type="ChEBI" id="CHEBI:29105"/>
        <note>catalytic</note>
    </ligand>
</feature>
<evidence type="ECO:0000256" key="8">
    <source>
        <dbReference type="PROSITE-ProRule" id="PRU00276"/>
    </source>
</evidence>
<evidence type="ECO:0000256" key="6">
    <source>
        <dbReference type="ARBA" id="ARBA00023157"/>
    </source>
</evidence>
<comment type="caution">
    <text evidence="8">Lacks conserved residue(s) required for the propagation of feature annotation.</text>
</comment>
<evidence type="ECO:0000256" key="5">
    <source>
        <dbReference type="ARBA" id="ARBA00023049"/>
    </source>
</evidence>
<dbReference type="PANTHER" id="PTHR11905">
    <property type="entry name" value="ADAM A DISINTEGRIN AND METALLOPROTEASE DOMAIN"/>
    <property type="match status" value="1"/>
</dbReference>
<keyword evidence="3" id="KW-0378">Hydrolase</keyword>
<keyword evidence="2 8" id="KW-0479">Metal-binding</keyword>
<keyword evidence="5" id="KW-0482">Metalloprotease</keyword>
<keyword evidence="1" id="KW-0645">Protease</keyword>
<dbReference type="Proteomes" id="UP001164746">
    <property type="component" value="Chromosome 3"/>
</dbReference>